<sequence length="2868" mass="322533">MNKNFNISNYNLDLIKCLQNDSGIYFILDPSKAINDKKNSEVYDIFIPENSDGVTLHVQKVNEEYKCVGVSITKKGIDINTGTRIFNTKIADWLEQLFHFNKTLTGGASPANQNSVSSIGAGGGSAGSSTGNRLKRTNSNNSITAESNSVNPSTSTVVNGSSKNVSVSLNAGNNNTGGSGSGSGNGINGGNGSGNSSSAAIINGNNVACNGKYNNYNNLRHASPGMQPSPITNLVKNAKNNFDNFDNNENYNSVMCNKKNNKIVNQANCNLSQSNGTTNSVVTHIVPSTNLLSPQTKEQTAVHQHVQQIQHAKQIRLNQMNNPHMHKSHVLPYHNANYEDKNSKLYNNINANALCNKNMPGGNTGSAQVVVSTSPNSDMVKNNKIGCTNRQKSMNHNMHNHAHGGEVYNSQNGHPGGHSGGPSYGGGMGNSMGGVNSSGSGVGSGGGGGGSMAKPQQQGFGENYGYRPTLFNLLEVLANHNITTPDQRVCIRGIVTDFLNNELPHGKIYAYIGAVVGHDILHDIIRKLEKDPNRNVVPDASGLARIEAAFGLSKSSYDFMNHNSNSSSVNNIPNVLFNHRNLNSALLNNHIYSSILSSVANNSLNHSGVNHSGVNHSGVNQSSVNQSSINQSNINHNNSMNTEQRLNLENEKLLNGGKTAADINNLLKYAKSEKYALSCNNLLNLNKKKSPNLNNLLNMRNENSFGIGSGVSGINSVGSGVNKSGGMSAHDYVCASRNLNQQCGNLNRSSVSEDEEELMKVIKKNIESYKMNNIKNILISSVFGRLKWLKVMNESPHSYLYGHSIVKFGNKLYMFGGTNNKHKKVPFNHTLTFSLIYYNYKLLPLGGNYPEERDGHTTHLISLKSGLSVFLFGGSNENIYYNDIYILDMESRKWSQRVTKGKLPLPRDQHCSLVYPAKSEHMRGEKVNLTEGVIIFGGKCLYNNNIVNLNDMWIFLFQVNTWVRINYLGEEAPIGRYGMSLVWSDTNTLCLFGGEYFDSSKNARERKLLDDMWTFKVQTALSIGGGVNSVGGNNGVNGVGGKTLSSSGSKTFLYNNSSSMEGGVYNPMDVIQGSEPHIPHPGNRSFYHNNSLATNTSIDRNTYESVSNAGGVLTNEGTCNGGGSNGIGGQLTEEKTGSLEEEREASSSIVKKIKITGEWKQESYEGKIGCRSNYSSIFITQRHNDLKGTEPKTVEKLMLLCSGITYANNEERVKIVSCDDIYVYFFSQKRWFHLRGKLYNEEFVFNARQRHVGCFFESKNVLGRANKNSVPCIFIQGGFKKNTIFGDAWLLSLTGDNPLRVHEYDASRERISTTQMPLYYFRDTHSISLLYSFCTLQKWLFGAFANLVDNCVHALSPAENVFIKYELTPEHDGMISIQDDGEGLDFNAMNRVLRMYGNYKNYDNTSLYNSSSSSGNIKKHSLPCSDFVNSSKIDDYNDENSEENECGKGSNGRGVSAHAKQKQQQPSHEVIATANTNKEQQTQQRAKQRTIENENGEDVHAEEKNVPYDDGQPQLPPSLLEKKEGGENNTCDTMTNKDNGIGEIVKNSSNQSDAGDDGTHNSASGKHNTAITNQTDDTNKMIGKKNTWNDDYYYKNYDQEYFYNENANSIFDIKYGVGFKMSFARISSSCAIMSRTINTIGIGLLSLELMNHCDAKELATPLCMWKLPNKELINRNIANKSEHRHHQKLLMSYTPFNSPSLLAEQINILGTYSGTRLLYWDFRDDMDFVVFSPVNNNIYLSSSPLSVDDIKGKEPSGRGGSGSKKRKGLSLVHGNQSDASATSKHLCVEEIKLNNRDVKRKANFNEEVEEEKRGEKAKRPKVDLDPHGTYKSNPEERSGSSGVANGEQNDENYEKITQSEGELVGENYHPGDEEIGEENLKKEKLLSSNNCDENDNNCDKKCSSSDNIEKKDEKVYSPSSKIKSYEDEQFQYYNNTLRKLNLFEYNSHLHPSISKEKYNISPIFPLWEHPKDSIDYCLSTYLYWLYLRRSTNIFLQNTLLIPTCMRRDEDNVESEGKKKKLKKKKKKGKKKKGCKQGNNNNTEGNKGIKENDNKEGGEVVVSVDQKDVNANGQNAHDDSEGANHGGDASYRENNVPEEDDDKNNPKDERGKKGEEEVEGENGKGEEEVAIDNLEKQETNETSNHEEILPNGDLTEDNHPRDEDTENTKNTKRKVEKEDDEEDANGLTKSEKKKLEEALEYGISQEGSDIKDVRRCESDESAEEQDEDEDDDEEGEENEEEGEDDGDADVEGVGVEGEEVGEGKKQDNGEHNNTLCDGDEDKKEMQQKGEENDVKAGNGEVCVGGGSQDEGNQNHVYGDNGEETKKAKGKNKIEKTENNLGNKKRIVGAGGGGATMHNIEMKNEESDKTKKENYVNVYMENLKIKDEYYINNTNKYTLYNFLRRKLYKMVEFHYLFTPSDYEYGSFIMMGFLNDNNSVSIEVNRVCETGILLYYKNRLIKRLDAPFIDSAYNLSLAKYPPNPSLYEGNLYKYALTVIVNVPNWLKPSISKQEFIHENNYAFLLFKKKLVSLIKYYLNICEDNVKLRKWRESRDLKLKKYLEQMQYSGRRSRSDSDYEYEKAYKIIYNDKEHMRKEDVEKEAELEREENRKIVRGIEEAQKEKRKRENDKTGEKDEIDTNVAICEEAEVEVEEDLDEQHSHQSAHEEKQKNENELEEEMEEVAEVKEDEEEYELEEDEEHKDAEEEEDDEEYDPEEEEEEEEHKEKQDEGEHEENDDEYEEGKARKRQKRDQHDGDGDVEEEEEDEEEIEHKEENEGDEDDEDDEDDEVEEEEEEEEEEKEEEEEDEYDPEEDEEHKNAEDEDEDEEDEGEHQDQGEDVDEEEEEHYVDEEDLNDDEEPNKFEDDINSDE</sequence>
<feature type="region of interest" description="Disordered" evidence="3">
    <location>
        <begin position="2008"/>
        <end position="2054"/>
    </location>
</feature>
<evidence type="ECO:0000256" key="3">
    <source>
        <dbReference type="SAM" id="MobiDB-lite"/>
    </source>
</evidence>
<feature type="compositionally biased region" description="Gly residues" evidence="3">
    <location>
        <begin position="414"/>
        <end position="432"/>
    </location>
</feature>
<reference evidence="5" key="1">
    <citation type="submission" date="2016-05" db="EMBL/GenBank/DDBJ databases">
        <authorList>
            <person name="Lavstsen T."/>
            <person name="Jespersen J.S."/>
        </authorList>
    </citation>
    <scope>NUCLEOTIDE SEQUENCE [LARGE SCALE GENOMIC DNA]</scope>
</reference>
<feature type="compositionally biased region" description="Acidic residues" evidence="3">
    <location>
        <begin position="2755"/>
        <end position="2766"/>
    </location>
</feature>
<feature type="compositionally biased region" description="Acidic residues" evidence="3">
    <location>
        <begin position="2672"/>
        <end position="2720"/>
    </location>
</feature>
<keyword evidence="1" id="KW-0880">Kelch repeat</keyword>
<evidence type="ECO:0000313" key="5">
    <source>
        <dbReference type="EMBL" id="SBS96743.1"/>
    </source>
</evidence>
<dbReference type="EMBL" id="FLQV01000620">
    <property type="protein sequence ID" value="SBS96743.1"/>
    <property type="molecule type" value="Genomic_DNA"/>
</dbReference>
<feature type="region of interest" description="Disordered" evidence="3">
    <location>
        <begin position="1749"/>
        <end position="1781"/>
    </location>
</feature>
<feature type="compositionally biased region" description="Acidic residues" evidence="3">
    <location>
        <begin position="2773"/>
        <end position="2856"/>
    </location>
</feature>
<feature type="compositionally biased region" description="Basic and acidic residues" evidence="3">
    <location>
        <begin position="2618"/>
        <end position="2632"/>
    </location>
</feature>
<dbReference type="InterPro" id="IPR015915">
    <property type="entry name" value="Kelch-typ_b-propeller"/>
</dbReference>
<dbReference type="Proteomes" id="UP000078546">
    <property type="component" value="Unassembled WGS sequence"/>
</dbReference>
<evidence type="ECO:0000313" key="6">
    <source>
        <dbReference type="Proteomes" id="UP000078546"/>
    </source>
</evidence>
<proteinExistence type="predicted"/>
<dbReference type="Pfam" id="PF24681">
    <property type="entry name" value="Kelch_KLHDC2_KLHL20_DRC7"/>
    <property type="match status" value="1"/>
</dbReference>
<feature type="compositionally biased region" description="Basic and acidic residues" evidence="3">
    <location>
        <begin position="2321"/>
        <end position="2330"/>
    </location>
</feature>
<feature type="compositionally biased region" description="Basic and acidic residues" evidence="3">
    <location>
        <begin position="1897"/>
        <end position="1915"/>
    </location>
</feature>
<feature type="compositionally biased region" description="Basic and acidic residues" evidence="3">
    <location>
        <begin position="1489"/>
        <end position="1507"/>
    </location>
</feature>
<evidence type="ECO:0000256" key="1">
    <source>
        <dbReference type="ARBA" id="ARBA00022441"/>
    </source>
</evidence>
<feature type="region of interest" description="Disordered" evidence="3">
    <location>
        <begin position="109"/>
        <end position="189"/>
    </location>
</feature>
<feature type="compositionally biased region" description="Acidic residues" evidence="3">
    <location>
        <begin position="2728"/>
        <end position="2738"/>
    </location>
</feature>
<keyword evidence="2" id="KW-0677">Repeat</keyword>
<dbReference type="PANTHER" id="PTHR46093:SF18">
    <property type="entry name" value="FIBRONECTIN TYPE-III DOMAIN-CONTAINING PROTEIN"/>
    <property type="match status" value="1"/>
</dbReference>
<feature type="compositionally biased region" description="Acidic residues" evidence="3">
    <location>
        <begin position="2218"/>
        <end position="2259"/>
    </location>
</feature>
<accession>A0A1A8WWK4</accession>
<dbReference type="SUPFAM" id="SSF117281">
    <property type="entry name" value="Kelch motif"/>
    <property type="match status" value="1"/>
</dbReference>
<feature type="compositionally biased region" description="Basic residues" evidence="3">
    <location>
        <begin position="2017"/>
        <end position="2034"/>
    </location>
</feature>
<dbReference type="SUPFAM" id="SSF55874">
    <property type="entry name" value="ATPase domain of HSP90 chaperone/DNA topoisomerase II/histidine kinase"/>
    <property type="match status" value="1"/>
</dbReference>
<evidence type="ECO:0008006" key="8">
    <source>
        <dbReference type="Google" id="ProtNLM"/>
    </source>
</evidence>
<feature type="region of interest" description="Disordered" evidence="3">
    <location>
        <begin position="1805"/>
        <end position="1850"/>
    </location>
</feature>
<feature type="compositionally biased region" description="Polar residues" evidence="3">
    <location>
        <begin position="1560"/>
        <end position="1576"/>
    </location>
</feature>
<feature type="compositionally biased region" description="Basic and acidic residues" evidence="3">
    <location>
        <begin position="2279"/>
        <end position="2293"/>
    </location>
</feature>
<gene>
    <name evidence="5" type="ORF">POVCU1_033730</name>
    <name evidence="4" type="ORF">POVCU2_0036660</name>
</gene>
<feature type="region of interest" description="Disordered" evidence="3">
    <location>
        <begin position="2069"/>
        <end position="2330"/>
    </location>
</feature>
<feature type="region of interest" description="Disordered" evidence="3">
    <location>
        <begin position="1114"/>
        <end position="1144"/>
    </location>
</feature>
<feature type="compositionally biased region" description="Basic and acidic residues" evidence="3">
    <location>
        <begin position="2207"/>
        <end position="2217"/>
    </location>
</feature>
<feature type="compositionally biased region" description="Basic and acidic residues" evidence="3">
    <location>
        <begin position="1820"/>
        <end position="1838"/>
    </location>
</feature>
<feature type="region of interest" description="Disordered" evidence="3">
    <location>
        <begin position="400"/>
        <end position="461"/>
    </location>
</feature>
<feature type="compositionally biased region" description="Polar residues" evidence="3">
    <location>
        <begin position="137"/>
        <end position="146"/>
    </location>
</feature>
<feature type="compositionally biased region" description="Acidic residues" evidence="3">
    <location>
        <begin position="2643"/>
        <end position="2654"/>
    </location>
</feature>
<dbReference type="EMBL" id="FLQU01000487">
    <property type="protein sequence ID" value="SBS86342.1"/>
    <property type="molecule type" value="Genomic_DNA"/>
</dbReference>
<protein>
    <recommendedName>
        <fullName evidence="8">Kelch domain-containing protein</fullName>
    </recommendedName>
</protein>
<feature type="compositionally biased region" description="Gly residues" evidence="3">
    <location>
        <begin position="440"/>
        <end position="451"/>
    </location>
</feature>
<evidence type="ECO:0000313" key="7">
    <source>
        <dbReference type="Proteomes" id="UP000078560"/>
    </source>
</evidence>
<feature type="compositionally biased region" description="Gly residues" evidence="3">
    <location>
        <begin position="1119"/>
        <end position="1129"/>
    </location>
</feature>
<evidence type="ECO:0000313" key="4">
    <source>
        <dbReference type="EMBL" id="SBS86342.1"/>
    </source>
</evidence>
<feature type="compositionally biased region" description="Basic and acidic residues" evidence="3">
    <location>
        <begin position="2155"/>
        <end position="2176"/>
    </location>
</feature>
<feature type="region of interest" description="Disordered" evidence="3">
    <location>
        <begin position="1435"/>
        <end position="1580"/>
    </location>
</feature>
<feature type="compositionally biased region" description="Basic and acidic residues" evidence="3">
    <location>
        <begin position="2655"/>
        <end position="2671"/>
    </location>
</feature>
<dbReference type="PANTHER" id="PTHR46093">
    <property type="entry name" value="ACYL-COA-BINDING DOMAIN-CONTAINING PROTEIN 5"/>
    <property type="match status" value="1"/>
</dbReference>
<dbReference type="Proteomes" id="UP000078560">
    <property type="component" value="Unassembled WGS sequence"/>
</dbReference>
<organism evidence="5 6">
    <name type="scientific">Plasmodium ovale curtisi</name>
    <dbReference type="NCBI Taxonomy" id="864141"/>
    <lineage>
        <taxon>Eukaryota</taxon>
        <taxon>Sar</taxon>
        <taxon>Alveolata</taxon>
        <taxon>Apicomplexa</taxon>
        <taxon>Aconoidasida</taxon>
        <taxon>Haemosporida</taxon>
        <taxon>Plasmodiidae</taxon>
        <taxon>Plasmodium</taxon>
        <taxon>Plasmodium (Plasmodium)</taxon>
    </lineage>
</organism>
<feature type="region of interest" description="Disordered" evidence="3">
    <location>
        <begin position="1896"/>
        <end position="1920"/>
    </location>
</feature>
<feature type="compositionally biased region" description="Gly residues" evidence="3">
    <location>
        <begin position="175"/>
        <end position="189"/>
    </location>
</feature>
<reference evidence="6 7" key="2">
    <citation type="submission" date="2016-05" db="EMBL/GenBank/DDBJ databases">
        <authorList>
            <person name="Naeem Raeece"/>
        </authorList>
    </citation>
    <scope>NUCLEOTIDE SEQUENCE [LARGE SCALE GENOMIC DNA]</scope>
</reference>
<name>A0A1A8WWK4_PLAOA</name>
<feature type="region of interest" description="Disordered" evidence="3">
    <location>
        <begin position="2618"/>
        <end position="2868"/>
    </location>
</feature>
<feature type="compositionally biased region" description="Basic and acidic residues" evidence="3">
    <location>
        <begin position="2102"/>
        <end position="2147"/>
    </location>
</feature>
<dbReference type="InterPro" id="IPR036890">
    <property type="entry name" value="HATPase_C_sf"/>
</dbReference>
<feature type="compositionally biased region" description="Polar residues" evidence="3">
    <location>
        <begin position="1527"/>
        <end position="1538"/>
    </location>
</feature>
<feature type="compositionally biased region" description="Basic and acidic residues" evidence="3">
    <location>
        <begin position="2260"/>
        <end position="2269"/>
    </location>
</feature>
<evidence type="ECO:0000256" key="2">
    <source>
        <dbReference type="ARBA" id="ARBA00022737"/>
    </source>
</evidence>
<dbReference type="Gene3D" id="2.120.10.80">
    <property type="entry name" value="Kelch-type beta propeller"/>
    <property type="match status" value="1"/>
</dbReference>
<feature type="compositionally biased region" description="Polar residues" evidence="3">
    <location>
        <begin position="1462"/>
        <end position="1485"/>
    </location>
</feature>
<feature type="compositionally biased region" description="Low complexity" evidence="3">
    <location>
        <begin position="147"/>
        <end position="174"/>
    </location>
</feature>